<evidence type="ECO:0000313" key="2">
    <source>
        <dbReference type="Proteomes" id="UP000813444"/>
    </source>
</evidence>
<proteinExistence type="predicted"/>
<protein>
    <submittedName>
        <fullName evidence="1">Uncharacterized protein</fullName>
    </submittedName>
</protein>
<sequence length="83" mass="9700">MSNQQPHYTQGLSENQKEIAFRHVHQTYKPQAAETNFADRIIAASMEKDPGKAEERRKTHAKYIQKQVDEVDKVMKQDNTKKE</sequence>
<accession>A0A8K0SS46</accession>
<dbReference type="AlphaFoldDB" id="A0A8K0SS46"/>
<dbReference type="Proteomes" id="UP000813444">
    <property type="component" value="Unassembled WGS sequence"/>
</dbReference>
<reference evidence="1" key="1">
    <citation type="journal article" date="2021" name="Nat. Commun.">
        <title>Genetic determinants of endophytism in the Arabidopsis root mycobiome.</title>
        <authorList>
            <person name="Mesny F."/>
            <person name="Miyauchi S."/>
            <person name="Thiergart T."/>
            <person name="Pickel B."/>
            <person name="Atanasova L."/>
            <person name="Karlsson M."/>
            <person name="Huettel B."/>
            <person name="Barry K.W."/>
            <person name="Haridas S."/>
            <person name="Chen C."/>
            <person name="Bauer D."/>
            <person name="Andreopoulos W."/>
            <person name="Pangilinan J."/>
            <person name="LaButti K."/>
            <person name="Riley R."/>
            <person name="Lipzen A."/>
            <person name="Clum A."/>
            <person name="Drula E."/>
            <person name="Henrissat B."/>
            <person name="Kohler A."/>
            <person name="Grigoriev I.V."/>
            <person name="Martin F.M."/>
            <person name="Hacquard S."/>
        </authorList>
    </citation>
    <scope>NUCLEOTIDE SEQUENCE</scope>
    <source>
        <strain evidence="1">MPI-CAGE-CH-0235</strain>
    </source>
</reference>
<organism evidence="1 2">
    <name type="scientific">Stachybotrys elegans</name>
    <dbReference type="NCBI Taxonomy" id="80388"/>
    <lineage>
        <taxon>Eukaryota</taxon>
        <taxon>Fungi</taxon>
        <taxon>Dikarya</taxon>
        <taxon>Ascomycota</taxon>
        <taxon>Pezizomycotina</taxon>
        <taxon>Sordariomycetes</taxon>
        <taxon>Hypocreomycetidae</taxon>
        <taxon>Hypocreales</taxon>
        <taxon>Stachybotryaceae</taxon>
        <taxon>Stachybotrys</taxon>
    </lineage>
</organism>
<comment type="caution">
    <text evidence="1">The sequence shown here is derived from an EMBL/GenBank/DDBJ whole genome shotgun (WGS) entry which is preliminary data.</text>
</comment>
<dbReference type="EMBL" id="JAGPNK010000009">
    <property type="protein sequence ID" value="KAH7313730.1"/>
    <property type="molecule type" value="Genomic_DNA"/>
</dbReference>
<gene>
    <name evidence="1" type="ORF">B0I35DRAFT_435737</name>
</gene>
<name>A0A8K0SS46_9HYPO</name>
<evidence type="ECO:0000313" key="1">
    <source>
        <dbReference type="EMBL" id="KAH7313730.1"/>
    </source>
</evidence>
<keyword evidence="2" id="KW-1185">Reference proteome</keyword>